<dbReference type="RefSeq" id="YP_164766.1">
    <property type="nucleotide sequence ID" value="NC_006565.1"/>
</dbReference>
<dbReference type="OrthoDB" id="10903at10239"/>
<keyword evidence="2" id="KW-1185">Reference proteome</keyword>
<evidence type="ECO:0000313" key="2">
    <source>
        <dbReference type="Proteomes" id="UP000002117"/>
    </source>
</evidence>
<accession>Q5ULI3</accession>
<sequence length="189" mass="21644">MAYEYSSDTTQAYSLPVPLYIFLTTIDVDINHNLAVTSDKLLEEFSDKDNQPTVSVSPLAYTYLKNYVGSAVPSYDGVEDSILYPIIASSIGRSHPTIYLLMQAIGLESLALTYAYTYDHTLYELISTRDIKRTRRNIRLLCDWLGENQDYQYLVEWFRNVELSLGYMENQIDLLVNGLSIRTDDGSEY</sequence>
<evidence type="ECO:0000313" key="1">
    <source>
        <dbReference type="EMBL" id="AAV35951.1"/>
    </source>
</evidence>
<name>Q5ULI3_9CAUD</name>
<proteinExistence type="predicted"/>
<organism evidence="1 2">
    <name type="scientific">Lactobacillus phage LP65</name>
    <dbReference type="NCBI Taxonomy" id="2892344"/>
    <lineage>
        <taxon>Viruses</taxon>
        <taxon>Duplodnaviria</taxon>
        <taxon>Heunggongvirae</taxon>
        <taxon>Uroviricota</taxon>
        <taxon>Caudoviricetes</taxon>
        <taxon>Herelleviridae</taxon>
        <taxon>Salchichonvirus</taxon>
        <taxon>Salchichonvirus LP65</taxon>
    </lineage>
</organism>
<dbReference type="EMBL" id="AY682195">
    <property type="protein sequence ID" value="AAV35951.1"/>
    <property type="molecule type" value="Genomic_DNA"/>
</dbReference>
<protein>
    <submittedName>
        <fullName evidence="1">Orf131</fullName>
    </submittedName>
</protein>
<dbReference type="Proteomes" id="UP000002117">
    <property type="component" value="Segment"/>
</dbReference>
<dbReference type="KEGG" id="vg:3197342"/>
<reference evidence="1 2" key="1">
    <citation type="journal article" date="2004" name="J. Bacteriol.">
        <title>Lactobacillus plantarum bacteriophage LP65: a new member of the SPO1-like genus of the family Myoviridae.</title>
        <authorList>
            <person name="Chibani-Chennoufi S."/>
            <person name="Dillmann M.L."/>
            <person name="Marvin-Guy L."/>
            <person name="Rami-Shojaei S."/>
            <person name="Brussow H."/>
        </authorList>
    </citation>
    <scope>NUCLEOTIDE SEQUENCE</scope>
</reference>
<gene>
    <name evidence="1" type="ORF">orf131</name>
</gene>